<dbReference type="Proteomes" id="UP000198942">
    <property type="component" value="Unassembled WGS sequence"/>
</dbReference>
<evidence type="ECO:0000313" key="2">
    <source>
        <dbReference type="EMBL" id="SEN06758.1"/>
    </source>
</evidence>
<dbReference type="STRING" id="551995.SAMN05192574_102350"/>
<protein>
    <submittedName>
        <fullName evidence="2">Uncharacterized protein</fullName>
    </submittedName>
</protein>
<evidence type="ECO:0000256" key="1">
    <source>
        <dbReference type="SAM" id="MobiDB-lite"/>
    </source>
</evidence>
<reference evidence="3" key="1">
    <citation type="submission" date="2016-10" db="EMBL/GenBank/DDBJ databases">
        <authorList>
            <person name="Varghese N."/>
            <person name="Submissions S."/>
        </authorList>
    </citation>
    <scope>NUCLEOTIDE SEQUENCE [LARGE SCALE GENOMIC DNA]</scope>
    <source>
        <strain evidence="3">Gh-48</strain>
    </source>
</reference>
<sequence length="121" mass="14159">MDWWGGRDWRDGNKLLEEQIQAIVDHMEIHARQLERERARPPREETRAVLNAESPTEPEMLTNGLAELLAEAQQWKQLKILDEYLAALFAASKHTPGFLEWFTRVQKERQQAGPLKRRNGD</sequence>
<name>A0A1H8DJR1_9SPHI</name>
<feature type="compositionally biased region" description="Basic and acidic residues" evidence="1">
    <location>
        <begin position="36"/>
        <end position="47"/>
    </location>
</feature>
<evidence type="ECO:0000313" key="3">
    <source>
        <dbReference type="Proteomes" id="UP000198942"/>
    </source>
</evidence>
<gene>
    <name evidence="2" type="ORF">SAMN05192574_102350</name>
</gene>
<accession>A0A1H8DJR1</accession>
<organism evidence="2 3">
    <name type="scientific">Mucilaginibacter gossypiicola</name>
    <dbReference type="NCBI Taxonomy" id="551995"/>
    <lineage>
        <taxon>Bacteria</taxon>
        <taxon>Pseudomonadati</taxon>
        <taxon>Bacteroidota</taxon>
        <taxon>Sphingobacteriia</taxon>
        <taxon>Sphingobacteriales</taxon>
        <taxon>Sphingobacteriaceae</taxon>
        <taxon>Mucilaginibacter</taxon>
    </lineage>
</organism>
<dbReference type="OrthoDB" id="9777694at2"/>
<dbReference type="EMBL" id="FOCL01000002">
    <property type="protein sequence ID" value="SEN06758.1"/>
    <property type="molecule type" value="Genomic_DNA"/>
</dbReference>
<keyword evidence="3" id="KW-1185">Reference proteome</keyword>
<dbReference type="AlphaFoldDB" id="A0A1H8DJR1"/>
<feature type="region of interest" description="Disordered" evidence="1">
    <location>
        <begin position="36"/>
        <end position="57"/>
    </location>
</feature>
<proteinExistence type="predicted"/>
<dbReference type="RefSeq" id="WP_091209465.1">
    <property type="nucleotide sequence ID" value="NZ_FOCL01000002.1"/>
</dbReference>